<organism evidence="2 3">
    <name type="scientific">Roseibium suaedae</name>
    <dbReference type="NCBI Taxonomy" id="735517"/>
    <lineage>
        <taxon>Bacteria</taxon>
        <taxon>Pseudomonadati</taxon>
        <taxon>Pseudomonadota</taxon>
        <taxon>Alphaproteobacteria</taxon>
        <taxon>Hyphomicrobiales</taxon>
        <taxon>Stappiaceae</taxon>
        <taxon>Roseibium</taxon>
    </lineage>
</organism>
<keyword evidence="3" id="KW-1185">Reference proteome</keyword>
<keyword evidence="1" id="KW-0732">Signal</keyword>
<evidence type="ECO:0000313" key="2">
    <source>
        <dbReference type="EMBL" id="SHN17338.1"/>
    </source>
</evidence>
<dbReference type="Proteomes" id="UP000186002">
    <property type="component" value="Unassembled WGS sequence"/>
</dbReference>
<evidence type="ECO:0000256" key="1">
    <source>
        <dbReference type="SAM" id="SignalP"/>
    </source>
</evidence>
<accession>A0A1M7PJG6</accession>
<dbReference type="RefSeq" id="WP_073015580.1">
    <property type="nucleotide sequence ID" value="NZ_FRBW01000008.1"/>
</dbReference>
<gene>
    <name evidence="2" type="ORF">SAMN05444272_4470</name>
</gene>
<feature type="signal peptide" evidence="1">
    <location>
        <begin position="1"/>
        <end position="20"/>
    </location>
</feature>
<dbReference type="STRING" id="735517.SAMN05444272_4470"/>
<dbReference type="EMBL" id="FRBW01000008">
    <property type="protein sequence ID" value="SHN17338.1"/>
    <property type="molecule type" value="Genomic_DNA"/>
</dbReference>
<feature type="chain" id="PRO_5009928687" description="DUF2799 domain-containing protein" evidence="1">
    <location>
        <begin position="21"/>
        <end position="151"/>
    </location>
</feature>
<evidence type="ECO:0000313" key="3">
    <source>
        <dbReference type="Proteomes" id="UP000186002"/>
    </source>
</evidence>
<evidence type="ECO:0008006" key="4">
    <source>
        <dbReference type="Google" id="ProtNLM"/>
    </source>
</evidence>
<reference evidence="2 3" key="1">
    <citation type="submission" date="2016-11" db="EMBL/GenBank/DDBJ databases">
        <authorList>
            <person name="Jaros S."/>
            <person name="Januszkiewicz K."/>
            <person name="Wedrychowicz H."/>
        </authorList>
    </citation>
    <scope>NUCLEOTIDE SEQUENCE [LARGE SCALE GENOMIC DNA]</scope>
    <source>
        <strain evidence="2 3">DSM 22153</strain>
    </source>
</reference>
<name>A0A1M7PJG6_9HYPH</name>
<sequence>MMKSLLIAVALIVVSGSAQAGPQKSFGCGYASQFGGGEYKQFLKKNAHNPMAANLLRHYTGIWQFQEEKRICDSYGRGEPAEFGCLIDRRDYDAILALMPKNYQSRSAAELNKWAAERDVSLAQEGTRYRNIAFNACVKAGAYKGKLREVN</sequence>
<dbReference type="AlphaFoldDB" id="A0A1M7PJG6"/>
<protein>
    <recommendedName>
        <fullName evidence="4">DUF2799 domain-containing protein</fullName>
    </recommendedName>
</protein>
<proteinExistence type="predicted"/>